<dbReference type="InterPro" id="IPR008004">
    <property type="entry name" value="OCTOPUS-like"/>
</dbReference>
<evidence type="ECO:0000313" key="3">
    <source>
        <dbReference type="Proteomes" id="UP001386955"/>
    </source>
</evidence>
<dbReference type="Proteomes" id="UP001386955">
    <property type="component" value="Unassembled WGS sequence"/>
</dbReference>
<organism evidence="2 3">
    <name type="scientific">Psophocarpus tetragonolobus</name>
    <name type="common">Winged bean</name>
    <name type="synonym">Dolichos tetragonolobus</name>
    <dbReference type="NCBI Taxonomy" id="3891"/>
    <lineage>
        <taxon>Eukaryota</taxon>
        <taxon>Viridiplantae</taxon>
        <taxon>Streptophyta</taxon>
        <taxon>Embryophyta</taxon>
        <taxon>Tracheophyta</taxon>
        <taxon>Spermatophyta</taxon>
        <taxon>Magnoliopsida</taxon>
        <taxon>eudicotyledons</taxon>
        <taxon>Gunneridae</taxon>
        <taxon>Pentapetalae</taxon>
        <taxon>rosids</taxon>
        <taxon>fabids</taxon>
        <taxon>Fabales</taxon>
        <taxon>Fabaceae</taxon>
        <taxon>Papilionoideae</taxon>
        <taxon>50 kb inversion clade</taxon>
        <taxon>NPAAA clade</taxon>
        <taxon>indigoferoid/millettioid clade</taxon>
        <taxon>Phaseoleae</taxon>
        <taxon>Psophocarpus</taxon>
    </lineage>
</organism>
<sequence length="188" mass="21304">MENLRRHFSKKKDTYSVIGRVKRNGHCKKHPKHHQSPGVCSLCLREKLSQLSSSNSRRRTTSSIASSSSSSSISSYYSSASASSCASPIHCFCFTTEPKSNPSSSVSIFLLSDDNGIIKGRCSSLDIFRRKNCEVGHHHNNKSTAYKTGFWFNFLHPQSKRMKECYRDDHDTKQLVRSMSIKMRETMA</sequence>
<feature type="region of interest" description="Disordered" evidence="1">
    <location>
        <begin position="53"/>
        <end position="72"/>
    </location>
</feature>
<dbReference type="Pfam" id="PF05340">
    <property type="entry name" value="DUF740"/>
    <property type="match status" value="1"/>
</dbReference>
<comment type="caution">
    <text evidence="2">The sequence shown here is derived from an EMBL/GenBank/DDBJ whole genome shotgun (WGS) entry which is preliminary data.</text>
</comment>
<keyword evidence="3" id="KW-1185">Reference proteome</keyword>
<evidence type="ECO:0000256" key="1">
    <source>
        <dbReference type="SAM" id="MobiDB-lite"/>
    </source>
</evidence>
<name>A0AAN9X8P7_PSOTE</name>
<feature type="compositionally biased region" description="Low complexity" evidence="1">
    <location>
        <begin position="61"/>
        <end position="72"/>
    </location>
</feature>
<gene>
    <name evidence="2" type="ORF">VNO78_31050</name>
</gene>
<reference evidence="2 3" key="1">
    <citation type="submission" date="2024-01" db="EMBL/GenBank/DDBJ databases">
        <title>The genomes of 5 underutilized Papilionoideae crops provide insights into root nodulation and disease resistanc.</title>
        <authorList>
            <person name="Jiang F."/>
        </authorList>
    </citation>
    <scope>NUCLEOTIDE SEQUENCE [LARGE SCALE GENOMIC DNA]</scope>
    <source>
        <strain evidence="2">DUOXIRENSHENG_FW03</strain>
        <tissue evidence="2">Leaves</tissue>
    </source>
</reference>
<dbReference type="AlphaFoldDB" id="A0AAN9X8P7"/>
<dbReference type="PANTHER" id="PTHR34046:SF7">
    <property type="entry name" value="DUF740 FAMILY PROTEIN"/>
    <property type="match status" value="1"/>
</dbReference>
<proteinExistence type="predicted"/>
<accession>A0AAN9X8P7</accession>
<dbReference type="PANTHER" id="PTHR34046">
    <property type="entry name" value="OS06G0218800 PROTEIN"/>
    <property type="match status" value="1"/>
</dbReference>
<evidence type="ECO:0000313" key="2">
    <source>
        <dbReference type="EMBL" id="KAK7385334.1"/>
    </source>
</evidence>
<protein>
    <submittedName>
        <fullName evidence="2">Uncharacterized protein</fullName>
    </submittedName>
</protein>
<dbReference type="EMBL" id="JAYMYS010000008">
    <property type="protein sequence ID" value="KAK7385334.1"/>
    <property type="molecule type" value="Genomic_DNA"/>
</dbReference>